<evidence type="ECO:0000256" key="10">
    <source>
        <dbReference type="ARBA" id="ARBA00022553"/>
    </source>
</evidence>
<organism evidence="32 33">
    <name type="scientific">Oncorhynchus mykiss</name>
    <name type="common">Rainbow trout</name>
    <name type="synonym">Salmo gairdneri</name>
    <dbReference type="NCBI Taxonomy" id="8022"/>
    <lineage>
        <taxon>Eukaryota</taxon>
        <taxon>Metazoa</taxon>
        <taxon>Chordata</taxon>
        <taxon>Craniata</taxon>
        <taxon>Vertebrata</taxon>
        <taxon>Euteleostomi</taxon>
        <taxon>Actinopterygii</taxon>
        <taxon>Neopterygii</taxon>
        <taxon>Teleostei</taxon>
        <taxon>Protacanthopterygii</taxon>
        <taxon>Salmoniformes</taxon>
        <taxon>Salmonidae</taxon>
        <taxon>Salmoninae</taxon>
        <taxon>Oncorhynchus</taxon>
    </lineage>
</organism>
<feature type="compositionally biased region" description="Basic residues" evidence="30">
    <location>
        <begin position="1201"/>
        <end position="1219"/>
    </location>
</feature>
<feature type="compositionally biased region" description="Basic and acidic residues" evidence="30">
    <location>
        <begin position="1147"/>
        <end position="1161"/>
    </location>
</feature>
<keyword evidence="9" id="KW-0723">Serine/threonine-protein kinase</keyword>
<dbReference type="GO" id="GO:0008353">
    <property type="term" value="F:RNA polymerase II CTD heptapeptide repeat kinase activity"/>
    <property type="evidence" value="ECO:0007669"/>
    <property type="project" value="UniProtKB-EC"/>
</dbReference>
<dbReference type="PaxDb" id="8022-A0A060XH52"/>
<dbReference type="GO" id="GO:0045292">
    <property type="term" value="P:mRNA cis splicing, via spliceosome"/>
    <property type="evidence" value="ECO:0007669"/>
    <property type="project" value="InterPro"/>
</dbReference>
<feature type="compositionally biased region" description="Basic residues" evidence="30">
    <location>
        <begin position="40"/>
        <end position="57"/>
    </location>
</feature>
<evidence type="ECO:0000256" key="7">
    <source>
        <dbReference type="ARBA" id="ARBA00022454"/>
    </source>
</evidence>
<dbReference type="InterPro" id="IPR050108">
    <property type="entry name" value="CDK"/>
</dbReference>
<dbReference type="Gene3D" id="3.30.200.20">
    <property type="entry name" value="Phosphorylase Kinase, domain 1"/>
    <property type="match status" value="2"/>
</dbReference>
<keyword evidence="8" id="KW-1017">Isopeptide bond</keyword>
<feature type="compositionally biased region" description="Polar residues" evidence="30">
    <location>
        <begin position="456"/>
        <end position="471"/>
    </location>
</feature>
<accession>A0A060XH52</accession>
<feature type="compositionally biased region" description="Basic and acidic residues" evidence="30">
    <location>
        <begin position="1363"/>
        <end position="1378"/>
    </location>
</feature>
<evidence type="ECO:0000256" key="28">
    <source>
        <dbReference type="ARBA" id="ARBA00048977"/>
    </source>
</evidence>
<dbReference type="SMART" id="SM00220">
    <property type="entry name" value="S_TKc"/>
    <property type="match status" value="2"/>
</dbReference>
<keyword evidence="16" id="KW-0995">Kinetochore</keyword>
<keyword evidence="10" id="KW-0597">Phosphoprotein</keyword>
<feature type="compositionally biased region" description="Low complexity" evidence="30">
    <location>
        <begin position="266"/>
        <end position="280"/>
    </location>
</feature>
<feature type="region of interest" description="Disordered" evidence="30">
    <location>
        <begin position="1068"/>
        <end position="1272"/>
    </location>
</feature>
<feature type="compositionally biased region" description="Basic residues" evidence="30">
    <location>
        <begin position="1583"/>
        <end position="1607"/>
    </location>
</feature>
<comment type="catalytic activity">
    <reaction evidence="29">
        <text>[DNA-directed RNA polymerase] + ATP = phospho-[DNA-directed RNA polymerase] + ADP + H(+)</text>
        <dbReference type="Rhea" id="RHEA:10216"/>
        <dbReference type="Rhea" id="RHEA-COMP:11321"/>
        <dbReference type="Rhea" id="RHEA-COMP:11322"/>
        <dbReference type="ChEBI" id="CHEBI:15378"/>
        <dbReference type="ChEBI" id="CHEBI:30616"/>
        <dbReference type="ChEBI" id="CHEBI:43176"/>
        <dbReference type="ChEBI" id="CHEBI:68546"/>
        <dbReference type="ChEBI" id="CHEBI:456216"/>
        <dbReference type="EC" id="2.7.11.23"/>
    </reaction>
</comment>
<evidence type="ECO:0000256" key="29">
    <source>
        <dbReference type="ARBA" id="ARBA00049280"/>
    </source>
</evidence>
<feature type="compositionally biased region" description="Low complexity" evidence="30">
    <location>
        <begin position="315"/>
        <end position="325"/>
    </location>
</feature>
<comment type="similarity">
    <text evidence="3">Belongs to the protein kinase superfamily. CMGC Ser/Thr protein kinase family. CDC2/CDKX subfamily.</text>
</comment>
<evidence type="ECO:0000256" key="13">
    <source>
        <dbReference type="ARBA" id="ARBA00022728"/>
    </source>
</evidence>
<dbReference type="FunFam" id="3.30.200.20:FF:000074">
    <property type="entry name" value="cyclin-dependent kinase 12 isoform X2"/>
    <property type="match status" value="1"/>
</dbReference>
<comment type="catalytic activity">
    <reaction evidence="28">
        <text>L-seryl-[protein] + ATP = O-phospho-L-seryl-[protein] + ADP + H(+)</text>
        <dbReference type="Rhea" id="RHEA:17989"/>
        <dbReference type="Rhea" id="RHEA-COMP:9863"/>
        <dbReference type="Rhea" id="RHEA-COMP:11604"/>
        <dbReference type="ChEBI" id="CHEBI:15378"/>
        <dbReference type="ChEBI" id="CHEBI:29999"/>
        <dbReference type="ChEBI" id="CHEBI:30616"/>
        <dbReference type="ChEBI" id="CHEBI:83421"/>
        <dbReference type="ChEBI" id="CHEBI:456216"/>
        <dbReference type="EC" id="2.7.11.1"/>
    </reaction>
    <physiologicalReaction direction="left-to-right" evidence="28">
        <dbReference type="Rhea" id="RHEA:17990"/>
    </physiologicalReaction>
</comment>
<evidence type="ECO:0000256" key="26">
    <source>
        <dbReference type="ARBA" id="ARBA00048367"/>
    </source>
</evidence>
<evidence type="ECO:0000256" key="3">
    <source>
        <dbReference type="ARBA" id="ARBA00006485"/>
    </source>
</evidence>
<feature type="compositionally biased region" description="Basic and acidic residues" evidence="30">
    <location>
        <begin position="1258"/>
        <end position="1272"/>
    </location>
</feature>
<dbReference type="EC" id="2.7.11.22" evidence="5"/>
<evidence type="ECO:0000256" key="4">
    <source>
        <dbReference type="ARBA" id="ARBA00012409"/>
    </source>
</evidence>
<dbReference type="GO" id="GO:0032968">
    <property type="term" value="P:positive regulation of transcription elongation by RNA polymerase II"/>
    <property type="evidence" value="ECO:0007669"/>
    <property type="project" value="TreeGrafter"/>
</dbReference>
<dbReference type="CDD" id="cd14135">
    <property type="entry name" value="STKc_PRP4"/>
    <property type="match status" value="1"/>
</dbReference>
<dbReference type="FunFam" id="1.10.510.10:FF:000078">
    <property type="entry name" value="Serine/threonine-protein kinase PRP4 homolog"/>
    <property type="match status" value="1"/>
</dbReference>
<evidence type="ECO:0000256" key="24">
    <source>
        <dbReference type="ARBA" id="ARBA00046964"/>
    </source>
</evidence>
<dbReference type="SUPFAM" id="SSF56112">
    <property type="entry name" value="Protein kinase-like (PK-like)"/>
    <property type="match status" value="2"/>
</dbReference>
<feature type="compositionally biased region" description="Acidic residues" evidence="30">
    <location>
        <begin position="1162"/>
        <end position="1177"/>
    </location>
</feature>
<evidence type="ECO:0000256" key="8">
    <source>
        <dbReference type="ARBA" id="ARBA00022499"/>
    </source>
</evidence>
<keyword evidence="15" id="KW-0418">Kinase</keyword>
<feature type="compositionally biased region" description="Polar residues" evidence="30">
    <location>
        <begin position="1511"/>
        <end position="1520"/>
    </location>
</feature>
<evidence type="ECO:0000259" key="31">
    <source>
        <dbReference type="PROSITE" id="PS50011"/>
    </source>
</evidence>
<comment type="catalytic activity">
    <reaction evidence="27">
        <text>L-threonyl-[protein] + ATP = O-phospho-L-threonyl-[protein] + ADP + H(+)</text>
        <dbReference type="Rhea" id="RHEA:46608"/>
        <dbReference type="Rhea" id="RHEA-COMP:11060"/>
        <dbReference type="Rhea" id="RHEA-COMP:11605"/>
        <dbReference type="ChEBI" id="CHEBI:15378"/>
        <dbReference type="ChEBI" id="CHEBI:30013"/>
        <dbReference type="ChEBI" id="CHEBI:30616"/>
        <dbReference type="ChEBI" id="CHEBI:61977"/>
        <dbReference type="ChEBI" id="CHEBI:456216"/>
        <dbReference type="EC" id="2.7.11.1"/>
    </reaction>
    <physiologicalReaction direction="left-to-right" evidence="27">
        <dbReference type="Rhea" id="RHEA:46609"/>
    </physiologicalReaction>
</comment>
<evidence type="ECO:0000256" key="17">
    <source>
        <dbReference type="ARBA" id="ARBA00022840"/>
    </source>
</evidence>
<evidence type="ECO:0000256" key="25">
    <source>
        <dbReference type="ARBA" id="ARBA00047811"/>
    </source>
</evidence>
<evidence type="ECO:0000256" key="1">
    <source>
        <dbReference type="ARBA" id="ARBA00004324"/>
    </source>
</evidence>
<feature type="compositionally biased region" description="Basic residues" evidence="30">
    <location>
        <begin position="1394"/>
        <end position="1410"/>
    </location>
</feature>
<feature type="region of interest" description="Disordered" evidence="30">
    <location>
        <begin position="599"/>
        <end position="621"/>
    </location>
</feature>
<feature type="compositionally biased region" description="Polar residues" evidence="30">
    <location>
        <begin position="493"/>
        <end position="502"/>
    </location>
</feature>
<feature type="compositionally biased region" description="Basic and acidic residues" evidence="30">
    <location>
        <begin position="131"/>
        <end position="178"/>
    </location>
</feature>
<feature type="compositionally biased region" description="Low complexity" evidence="30">
    <location>
        <begin position="410"/>
        <end position="431"/>
    </location>
</feature>
<feature type="compositionally biased region" description="Basic and acidic residues" evidence="30">
    <location>
        <begin position="1539"/>
        <end position="1548"/>
    </location>
</feature>
<evidence type="ECO:0000256" key="6">
    <source>
        <dbReference type="ARBA" id="ARBA00012513"/>
    </source>
</evidence>
<feature type="compositionally biased region" description="Basic and acidic residues" evidence="30">
    <location>
        <begin position="107"/>
        <end position="123"/>
    </location>
</feature>
<evidence type="ECO:0000256" key="5">
    <source>
        <dbReference type="ARBA" id="ARBA00012425"/>
    </source>
</evidence>
<feature type="region of interest" description="Disordered" evidence="30">
    <location>
        <begin position="1"/>
        <end position="300"/>
    </location>
</feature>
<evidence type="ECO:0000256" key="11">
    <source>
        <dbReference type="ARBA" id="ARBA00022664"/>
    </source>
</evidence>
<reference evidence="32" key="2">
    <citation type="submission" date="2014-03" db="EMBL/GenBank/DDBJ databases">
        <authorList>
            <person name="Genoscope - CEA"/>
        </authorList>
    </citation>
    <scope>NUCLEOTIDE SEQUENCE</scope>
</reference>
<dbReference type="GO" id="GO:0016607">
    <property type="term" value="C:nuclear speck"/>
    <property type="evidence" value="ECO:0007669"/>
    <property type="project" value="UniProtKB-SubCell"/>
</dbReference>
<feature type="compositionally biased region" description="Basic and acidic residues" evidence="30">
    <location>
        <begin position="1450"/>
        <end position="1466"/>
    </location>
</feature>
<feature type="compositionally biased region" description="Low complexity" evidence="30">
    <location>
        <begin position="1704"/>
        <end position="1721"/>
    </location>
</feature>
<feature type="compositionally biased region" description="Low complexity" evidence="30">
    <location>
        <begin position="1244"/>
        <end position="1255"/>
    </location>
</feature>
<comment type="catalytic activity">
    <reaction evidence="26">
        <text>L-seryl-[protein] + ATP = O-phospho-L-seryl-[protein] + ADP + H(+)</text>
        <dbReference type="Rhea" id="RHEA:17989"/>
        <dbReference type="Rhea" id="RHEA-COMP:9863"/>
        <dbReference type="Rhea" id="RHEA-COMP:11604"/>
        <dbReference type="ChEBI" id="CHEBI:15378"/>
        <dbReference type="ChEBI" id="CHEBI:29999"/>
        <dbReference type="ChEBI" id="CHEBI:30616"/>
        <dbReference type="ChEBI" id="CHEBI:83421"/>
        <dbReference type="ChEBI" id="CHEBI:456216"/>
        <dbReference type="EC" id="2.7.11.22"/>
    </reaction>
</comment>
<evidence type="ECO:0000256" key="19">
    <source>
        <dbReference type="ARBA" id="ARBA00022990"/>
    </source>
</evidence>
<evidence type="ECO:0000256" key="21">
    <source>
        <dbReference type="ARBA" id="ARBA00023242"/>
    </source>
</evidence>
<keyword evidence="14" id="KW-0547">Nucleotide-binding</keyword>
<dbReference type="PROSITE" id="PS00108">
    <property type="entry name" value="PROTEIN_KINASE_ST"/>
    <property type="match status" value="2"/>
</dbReference>
<feature type="domain" description="Protein kinase" evidence="31">
    <location>
        <begin position="650"/>
        <end position="943"/>
    </location>
</feature>
<dbReference type="GO" id="GO:0005524">
    <property type="term" value="F:ATP binding"/>
    <property type="evidence" value="ECO:0007669"/>
    <property type="project" value="UniProtKB-KW"/>
</dbReference>
<dbReference type="CDD" id="cd07864">
    <property type="entry name" value="STKc_CDK12"/>
    <property type="match status" value="1"/>
</dbReference>
<dbReference type="Proteomes" id="UP000193380">
    <property type="component" value="Unassembled WGS sequence"/>
</dbReference>
<keyword evidence="17" id="KW-0067">ATP-binding</keyword>
<feature type="compositionally biased region" description="Basic and acidic residues" evidence="30">
    <location>
        <begin position="1113"/>
        <end position="1131"/>
    </location>
</feature>
<comment type="catalytic activity">
    <reaction evidence="25">
        <text>L-threonyl-[protein] + ATP = O-phospho-L-threonyl-[protein] + ADP + H(+)</text>
        <dbReference type="Rhea" id="RHEA:46608"/>
        <dbReference type="Rhea" id="RHEA-COMP:11060"/>
        <dbReference type="Rhea" id="RHEA-COMP:11605"/>
        <dbReference type="ChEBI" id="CHEBI:15378"/>
        <dbReference type="ChEBI" id="CHEBI:30013"/>
        <dbReference type="ChEBI" id="CHEBI:30616"/>
        <dbReference type="ChEBI" id="CHEBI:61977"/>
        <dbReference type="ChEBI" id="CHEBI:456216"/>
        <dbReference type="EC" id="2.7.11.22"/>
    </reaction>
</comment>
<keyword evidence="7" id="KW-0158">Chromosome</keyword>
<name>A0A060XH52_ONCMY</name>
<dbReference type="GO" id="GO:0004693">
    <property type="term" value="F:cyclin-dependent protein serine/threonine kinase activity"/>
    <property type="evidence" value="ECO:0007669"/>
    <property type="project" value="UniProtKB-EC"/>
</dbReference>
<dbReference type="FunFam" id="3.30.200.20:FF:000123">
    <property type="entry name" value="serine/threonine-protein kinase PRP4 homolog"/>
    <property type="match status" value="1"/>
</dbReference>
<feature type="compositionally biased region" description="Basic and acidic residues" evidence="30">
    <location>
        <begin position="1417"/>
        <end position="1430"/>
    </location>
</feature>
<evidence type="ECO:0000256" key="12">
    <source>
        <dbReference type="ARBA" id="ARBA00022679"/>
    </source>
</evidence>
<keyword evidence="21" id="KW-0539">Nucleus</keyword>
<evidence type="ECO:0000256" key="30">
    <source>
        <dbReference type="SAM" id="MobiDB-lite"/>
    </source>
</evidence>
<keyword evidence="20" id="KW-0508">mRNA splicing</keyword>
<dbReference type="InterPro" id="IPR011009">
    <property type="entry name" value="Kinase-like_dom_sf"/>
</dbReference>
<feature type="region of interest" description="Disordered" evidence="30">
    <location>
        <begin position="969"/>
        <end position="1011"/>
    </location>
</feature>
<sequence>MPNSVVIREGRGKSPSAQRSDRPERRSSVRTIGGATQQREKHREKRLSSSRKKHSHAREKEPWHTPDEPGSERRSTLVREGEPRTLVEYDDVSSQSERFSGSPSPKPEPHARISADRFSKIEFTDINGPTSRERWSRRDRDIVHLRKDEQTSGSSERNRQEKEPKRKERQSGEKDSSKSRGGSSLSATKNNRDSARNSDSNGKKTSTTLPPMSLDKRESKRHKSKSRSEKEALTAYRDAPQSYRDDCEELGASRRSPGFKAESPHGTSYSYGYQSPSGSYNKQFICRRSPSYGNKRLSPSLTYYSRDAEVYGAYNISKSPSSYSSNKRKRSPMSPFNRRSSPSYGRHSPFEQGELVSSPYGTRRRSRSPYRKSLSPSPVIRRSGKSRSRSPYSSLRHSRSRSRHRHSCSHSRPSSLSPSTLTFKSSLAAELSKQKKAKAAEAAARAKSSSNASNSTKGPSTGSHQPSSKANPTIKMGRPPSPPPPEKGPRTPVLSQPQSPADRTSKRSTEPHQPSRDRERHPSEQRDKRKAPASGQGKEKGRVAALTASTLTSLLLPLHVLEHLDGADSLKEVLPSLSGKKPAEHQKARHLLADLPLPPELPGGGASSPHSPLNEKKTTTLHRRPKICGPRFGEIKETEIDWGKRCVDKFEIIGITGEGTYGQVYKAKDKDTAEMVALKKVRLDNEKEGFPITAIREIKILRQLNHKSIINMKEIVTDKEDALDFKNDKGAFYLVFEYMDHDLMGLLESGLVHFNESHIKSFMRQLLEGLDYCHKKNFLHRDIKCSNILLNNKGQIKLADFGLARLYNSDESRPYTNKVITLWYRPPELLLGEERYTPAIDVWSCGCILGELFTKKPIFQANQELAQLELISRICGSPCPAVWPDVIKLPYFNTMKPKKQYRRRLREEYAFIPPSALDLFDHMMSLDPSKRCAAEAALSSEFLKDVDPTKMPPPDLPLWQDCHELWSKKRRKQKQMPEELSAPKAPRKELGLGDDSRSNTPQGFPPPGGLKAQTVAASALLDPKGPNCQLTQEQLAVLLKLLGQSKSTVNAAQIAKVNSETLQQLSKVLPPAPSDSNQPPEPPAPPKPPLLGGAPPMPKLPSPPPSSVSQGKPEGEASKDPRLPRLRKMADVELEIESTRMNNNGNEHVKEDLESNEKSGSEEESVENSEDEEDDKEVGEGAAEMNGEKTAERSKYYSSGSKHKKKKHKHRSKHKKHKHASEEDKDRKRKHRHKHKKHKRKDGSSPSAPGINSSSSHRKTDISPVSDDKALLEELEKQRAMIKAELDSQMMEGGKVQSGMGLILQGYNSGSEEGDGDGGVRNGEQHQRGSMAKPPSPRGRSGKSRRDTTEAGKSSSKRHSRSKSREKTGKESKSDKTTKGTKNTAAKDRGRSKSKERKRSRSRSKERSKKSPSPSSRRSEQRGGRLDKRSSPQNDVRPNAVHGSRKSRSRERPGRSEAEKEPDKRPTKSPFKDTSSGKENRSPQRRGGRELSSPQRRRSTSPRSTRDSQRASASASTSKQGSPSRAARSPARRGSSRSIDARRRDADRQGSSPLRKRIRPDAGPGGRARSRETSPRGAPQGRRMSRSPFRRRSPSPFRRRSRSPLRRRSPERDRYGRLRQYGRRSNSRDRDRRRRHGRDEDKFKGSLSEGMKADKESSEEEVFEDFDGEEVDEEALIEQRRQQRLAIVQKYRGGNEDSMTSMASDPSSPQSSTRSRSPSPDDILERVAADVKEYELENLDTFEENIKAKQGLITQEKDGLKKPSAPDMFTESDDMFEAAIDSARMRAAGVGGKDFKENPNLRDNWTDAEGYYRVNIGETLDKRYDVYGYTGQGMFSNVIRGRDTARAGQDVAVKIIRNNELMQKTGLKELEFLKRLNDADPDDKFHCLRLFRHFYHKQHLCLVFEPLSMNLREVLKKYGKDVGLHIKAVRSYTQQLFLALKLLKRCNILHADIKPDNILVNESKTILKLCDFGSASHVADNDITPYLVSRFYRAPEIIIGKPYDYSIDMWSVGCTLYELYTGKILFPGSSNNHMIKLAMDLKGKMPNKMIRKGLFKDQHFDQNLNFLYIEVDKVTEREKVTVMSTINPTKDLLCDMVGGQRLPEEQRKKVLILKDLIDATLMLDPAKRISINQALQHPFIQEKI</sequence>
<feature type="region of interest" description="Disordered" evidence="30">
    <location>
        <begin position="315"/>
        <end position="542"/>
    </location>
</feature>
<dbReference type="EMBL" id="FR905366">
    <property type="protein sequence ID" value="CDQ78751.1"/>
    <property type="molecule type" value="Genomic_DNA"/>
</dbReference>
<evidence type="ECO:0000256" key="14">
    <source>
        <dbReference type="ARBA" id="ARBA00022741"/>
    </source>
</evidence>
<evidence type="ECO:0000256" key="22">
    <source>
        <dbReference type="ARBA" id="ARBA00023637"/>
    </source>
</evidence>
<dbReference type="PANTHER" id="PTHR24056">
    <property type="entry name" value="CELL DIVISION PROTEIN KINASE"/>
    <property type="match status" value="1"/>
</dbReference>
<gene>
    <name evidence="32" type="ORF">GSONMT00043600001</name>
</gene>
<comment type="subunit">
    <text evidence="24">Interacts with CLK1 C-terminus. Associates with the U5 snRNP and NCOR1 deacetylase complexes. Identified in the spliceosome C complex.</text>
</comment>
<feature type="compositionally biased region" description="Basic and acidic residues" evidence="30">
    <location>
        <begin position="986"/>
        <end position="997"/>
    </location>
</feature>
<feature type="compositionally biased region" description="Basic and acidic residues" evidence="30">
    <location>
        <begin position="58"/>
        <end position="87"/>
    </location>
</feature>
<dbReference type="PANTHER" id="PTHR24056:SF459">
    <property type="entry name" value="CYCLIN-DEPENDENT KINASE 13"/>
    <property type="match status" value="1"/>
</dbReference>
<dbReference type="FunFam" id="1.10.510.10:FF:000102">
    <property type="entry name" value="cyclin-dependent kinase 12 isoform X1"/>
    <property type="match status" value="1"/>
</dbReference>
<evidence type="ECO:0000256" key="18">
    <source>
        <dbReference type="ARBA" id="ARBA00022843"/>
    </source>
</evidence>
<feature type="compositionally biased region" description="Basic and acidic residues" evidence="30">
    <location>
        <begin position="503"/>
        <end position="527"/>
    </location>
</feature>
<feature type="compositionally biased region" description="Basic and acidic residues" evidence="30">
    <location>
        <begin position="1186"/>
        <end position="1195"/>
    </location>
</feature>
<evidence type="ECO:0000256" key="27">
    <source>
        <dbReference type="ARBA" id="ARBA00048659"/>
    </source>
</evidence>
<dbReference type="Pfam" id="PF00069">
    <property type="entry name" value="Pkinase"/>
    <property type="match status" value="2"/>
</dbReference>
<proteinExistence type="inferred from homology"/>
<dbReference type="EC" id="2.7.11.1" evidence="6"/>
<feature type="compositionally biased region" description="Basic residues" evidence="30">
    <location>
        <begin position="1227"/>
        <end position="1241"/>
    </location>
</feature>
<keyword evidence="11" id="KW-0507">mRNA processing</keyword>
<keyword evidence="19" id="KW-0007">Acetylation</keyword>
<dbReference type="GO" id="GO:0030332">
    <property type="term" value="F:cyclin binding"/>
    <property type="evidence" value="ECO:0007669"/>
    <property type="project" value="TreeGrafter"/>
</dbReference>
<dbReference type="InterPro" id="IPR000719">
    <property type="entry name" value="Prot_kinase_dom"/>
</dbReference>
<feature type="compositionally biased region" description="Acidic residues" evidence="30">
    <location>
        <begin position="1657"/>
        <end position="1676"/>
    </location>
</feature>
<feature type="domain" description="Protein kinase" evidence="31">
    <location>
        <begin position="1824"/>
        <end position="2140"/>
    </location>
</feature>
<dbReference type="GO" id="GO:0005681">
    <property type="term" value="C:spliceosomal complex"/>
    <property type="evidence" value="ECO:0007669"/>
    <property type="project" value="UniProtKB-KW"/>
</dbReference>
<evidence type="ECO:0000256" key="16">
    <source>
        <dbReference type="ARBA" id="ARBA00022838"/>
    </source>
</evidence>
<evidence type="ECO:0000256" key="15">
    <source>
        <dbReference type="ARBA" id="ARBA00022777"/>
    </source>
</evidence>
<reference evidence="32" key="1">
    <citation type="journal article" date="2014" name="Nat. Commun.">
        <title>The rainbow trout genome provides novel insights into evolution after whole-genome duplication in vertebrates.</title>
        <authorList>
            <person name="Berthelot C."/>
            <person name="Brunet F."/>
            <person name="Chalopin D."/>
            <person name="Juanchich A."/>
            <person name="Bernard M."/>
            <person name="Noel B."/>
            <person name="Bento P."/>
            <person name="Da Silva C."/>
            <person name="Labadie K."/>
            <person name="Alberti A."/>
            <person name="Aury J.M."/>
            <person name="Louis A."/>
            <person name="Dehais P."/>
            <person name="Bardou P."/>
            <person name="Montfort J."/>
            <person name="Klopp C."/>
            <person name="Cabau C."/>
            <person name="Gaspin C."/>
            <person name="Thorgaard G.H."/>
            <person name="Boussaha M."/>
            <person name="Quillet E."/>
            <person name="Guyomard R."/>
            <person name="Galiana D."/>
            <person name="Bobe J."/>
            <person name="Volff J.N."/>
            <person name="Genet C."/>
            <person name="Wincker P."/>
            <person name="Jaillon O."/>
            <person name="Roest Crollius H."/>
            <person name="Guiguen Y."/>
        </authorList>
    </citation>
    <scope>NUCLEOTIDE SEQUENCE [LARGE SCALE GENOMIC DNA]</scope>
</reference>
<dbReference type="EC" id="2.7.11.23" evidence="4"/>
<comment type="subcellular location">
    <subcellularLocation>
        <location evidence="2">Chromosome</location>
        <location evidence="2">Centromere</location>
        <location evidence="2">Kinetochore</location>
    </subcellularLocation>
    <subcellularLocation>
        <location evidence="1">Nucleus speckle</location>
    </subcellularLocation>
</comment>
<evidence type="ECO:0000313" key="32">
    <source>
        <dbReference type="EMBL" id="CDQ78751.1"/>
    </source>
</evidence>
<evidence type="ECO:0000256" key="2">
    <source>
        <dbReference type="ARBA" id="ARBA00004629"/>
    </source>
</evidence>
<dbReference type="Gene3D" id="1.10.510.10">
    <property type="entry name" value="Transferase(Phosphotransferase) domain 1"/>
    <property type="match status" value="2"/>
</dbReference>
<dbReference type="InterPro" id="IPR008271">
    <property type="entry name" value="Ser/Thr_kinase_AS"/>
</dbReference>
<feature type="compositionally biased region" description="Basic residues" evidence="30">
    <location>
        <begin position="396"/>
        <end position="409"/>
    </location>
</feature>
<protein>
    <recommendedName>
        <fullName evidence="22">Serine/threonine-protein kinase PRP4 homolog</fullName>
        <ecNumber evidence="6">2.7.11.1</ecNumber>
        <ecNumber evidence="5">2.7.11.22</ecNumber>
        <ecNumber evidence="4">2.7.11.23</ecNumber>
    </recommendedName>
    <alternativeName>
        <fullName evidence="23">PRP4 pre-mRNA-processing factor 4 homolog</fullName>
    </alternativeName>
</protein>
<feature type="compositionally biased region" description="Polar residues" evidence="30">
    <location>
        <begin position="92"/>
        <end position="103"/>
    </location>
</feature>
<feature type="compositionally biased region" description="Low complexity" evidence="30">
    <location>
        <begin position="440"/>
        <end position="455"/>
    </location>
</feature>
<dbReference type="InterPro" id="IPR044092">
    <property type="entry name" value="STKc_PRP4"/>
</dbReference>
<keyword evidence="13" id="KW-0747">Spliceosome</keyword>
<evidence type="ECO:0000256" key="23">
    <source>
        <dbReference type="ARBA" id="ARBA00031858"/>
    </source>
</evidence>
<dbReference type="STRING" id="8022.A0A060XH52"/>
<feature type="region of interest" description="Disordered" evidence="30">
    <location>
        <begin position="1302"/>
        <end position="1721"/>
    </location>
</feature>
<evidence type="ECO:0000256" key="20">
    <source>
        <dbReference type="ARBA" id="ARBA00023187"/>
    </source>
</evidence>
<keyword evidence="12" id="KW-0808">Transferase</keyword>
<evidence type="ECO:0000256" key="9">
    <source>
        <dbReference type="ARBA" id="ARBA00022527"/>
    </source>
</evidence>
<dbReference type="GO" id="GO:0000776">
    <property type="term" value="C:kinetochore"/>
    <property type="evidence" value="ECO:0007669"/>
    <property type="project" value="UniProtKB-KW"/>
</dbReference>
<dbReference type="GO" id="GO:0008024">
    <property type="term" value="C:cyclin/CDK positive transcription elongation factor complex"/>
    <property type="evidence" value="ECO:0007669"/>
    <property type="project" value="TreeGrafter"/>
</dbReference>
<evidence type="ECO:0000313" key="33">
    <source>
        <dbReference type="Proteomes" id="UP000193380"/>
    </source>
</evidence>
<feature type="compositionally biased region" description="Pro residues" evidence="30">
    <location>
        <begin position="1079"/>
        <end position="1106"/>
    </location>
</feature>
<dbReference type="PROSITE" id="PS50011">
    <property type="entry name" value="PROTEIN_KINASE_DOM"/>
    <property type="match status" value="2"/>
</dbReference>
<keyword evidence="18" id="KW-0832">Ubl conjugation</keyword>